<dbReference type="NCBIfam" id="NF001808">
    <property type="entry name" value="PRK00522.1"/>
    <property type="match status" value="1"/>
</dbReference>
<dbReference type="RefSeq" id="WP_069609329.1">
    <property type="nucleotide sequence ID" value="NZ_CP015217.1"/>
</dbReference>
<evidence type="ECO:0000313" key="9">
    <source>
        <dbReference type="Proteomes" id="UP000094197"/>
    </source>
</evidence>
<feature type="domain" description="Thioredoxin" evidence="7">
    <location>
        <begin position="18"/>
        <end position="169"/>
    </location>
</feature>
<dbReference type="KEGG" id="laj:A0128_15075"/>
<dbReference type="PROSITE" id="PS01265">
    <property type="entry name" value="TPX"/>
    <property type="match status" value="1"/>
</dbReference>
<dbReference type="Pfam" id="PF08534">
    <property type="entry name" value="Redoxin"/>
    <property type="match status" value="1"/>
</dbReference>
<dbReference type="InterPro" id="IPR002065">
    <property type="entry name" value="TPX"/>
</dbReference>
<dbReference type="PANTHER" id="PTHR43110">
    <property type="entry name" value="THIOL PEROXIDASE"/>
    <property type="match status" value="1"/>
</dbReference>
<accession>A0A1D7V2Q8</accession>
<comment type="miscellaneous">
    <text evidence="6">The active site is a conserved redox-active cysteine residue, the peroxidatic cysteine (C(P)), which makes the nucleophilic attack on the peroxide substrate. The peroxide oxidizes the C(P)-SH to cysteine sulfenic acid (C(P)-SOH), which then reacts with another cysteine residue, the resolving cysteine (C(R)), to form a disulfide bridge. The disulfide is subsequently reduced by an appropriate electron donor to complete the catalytic cycle. In this atypical 2-Cys peroxiredoxin, C(R) is present in the same subunit to form an intramolecular disulfide. The disulfide is subsequently reduced by thioredoxin.</text>
</comment>
<feature type="disulfide bond" description="Redox-active" evidence="6">
    <location>
        <begin position="60"/>
        <end position="94"/>
    </location>
</feature>
<dbReference type="InterPro" id="IPR018219">
    <property type="entry name" value="Tpx_CS"/>
</dbReference>
<feature type="active site" description="Cysteine sulfenic acid (-SOH) intermediate" evidence="6">
    <location>
        <position position="60"/>
    </location>
</feature>
<dbReference type="EMBL" id="CP015217">
    <property type="protein sequence ID" value="AOP36110.1"/>
    <property type="molecule type" value="Genomic_DNA"/>
</dbReference>
<keyword evidence="9" id="KW-1185">Reference proteome</keyword>
<dbReference type="PROSITE" id="PS51352">
    <property type="entry name" value="THIOREDOXIN_2"/>
    <property type="match status" value="1"/>
</dbReference>
<dbReference type="CDD" id="cd03014">
    <property type="entry name" value="PRX_Atyp2cys"/>
    <property type="match status" value="1"/>
</dbReference>
<dbReference type="InterPro" id="IPR013766">
    <property type="entry name" value="Thioredoxin_domain"/>
</dbReference>
<protein>
    <recommendedName>
        <fullName evidence="6">Thiol peroxidase</fullName>
        <shortName evidence="6">Tpx</shortName>
        <ecNumber evidence="6">1.11.1.24</ecNumber>
    </recommendedName>
    <alternativeName>
        <fullName evidence="6">Peroxiredoxin tpx</fullName>
        <shortName evidence="6">Prx</shortName>
    </alternativeName>
    <alternativeName>
        <fullName evidence="6">Thioredoxin peroxidase</fullName>
    </alternativeName>
    <alternativeName>
        <fullName evidence="6">Thioredoxin-dependent peroxiredoxin</fullName>
    </alternativeName>
</protein>
<gene>
    <name evidence="6" type="primary">tpx</name>
    <name evidence="8" type="ORF">A0128_15075</name>
</gene>
<keyword evidence="4 6" id="KW-1015">Disulfide bond</keyword>
<keyword evidence="2 6" id="KW-0049">Antioxidant</keyword>
<dbReference type="HAMAP" id="MF_00269">
    <property type="entry name" value="Tpx"/>
    <property type="match status" value="1"/>
</dbReference>
<evidence type="ECO:0000256" key="1">
    <source>
        <dbReference type="ARBA" id="ARBA00022559"/>
    </source>
</evidence>
<dbReference type="GO" id="GO:0008379">
    <property type="term" value="F:thioredoxin peroxidase activity"/>
    <property type="evidence" value="ECO:0007669"/>
    <property type="project" value="UniProtKB-UniRule"/>
</dbReference>
<dbReference type="SUPFAM" id="SSF52833">
    <property type="entry name" value="Thioredoxin-like"/>
    <property type="match status" value="1"/>
</dbReference>
<dbReference type="InterPro" id="IPR013740">
    <property type="entry name" value="Redoxin"/>
</dbReference>
<evidence type="ECO:0000313" key="8">
    <source>
        <dbReference type="EMBL" id="AOP36110.1"/>
    </source>
</evidence>
<dbReference type="InterPro" id="IPR050455">
    <property type="entry name" value="Tpx_Peroxidase_subfamily"/>
</dbReference>
<dbReference type="Gene3D" id="3.40.30.10">
    <property type="entry name" value="Glutaredoxin"/>
    <property type="match status" value="1"/>
</dbReference>
<sequence>MAQVTLKGNPVPLEGKIPAPGEKAPEFKAIKQDLSEFSLKDYAGKVKILVAVPSLDTSVCALETKVFNEKAAGLNGISTLIISGDLPFAMKRFCSTEGIDSPNLVTGSQYRDFSFSKAYGTHIADGPLKGLSARAVFVVDKDDVVRYVELVPEIGSEPNYVAALAAANAAL</sequence>
<comment type="similarity">
    <text evidence="6">Belongs to the peroxiredoxin family. Tpx subfamily.</text>
</comment>
<evidence type="ECO:0000256" key="3">
    <source>
        <dbReference type="ARBA" id="ARBA00023002"/>
    </source>
</evidence>
<comment type="catalytic activity">
    <reaction evidence="6">
        <text>a hydroperoxide + [thioredoxin]-dithiol = an alcohol + [thioredoxin]-disulfide + H2O</text>
        <dbReference type="Rhea" id="RHEA:62620"/>
        <dbReference type="Rhea" id="RHEA-COMP:10698"/>
        <dbReference type="Rhea" id="RHEA-COMP:10700"/>
        <dbReference type="ChEBI" id="CHEBI:15377"/>
        <dbReference type="ChEBI" id="CHEBI:29950"/>
        <dbReference type="ChEBI" id="CHEBI:30879"/>
        <dbReference type="ChEBI" id="CHEBI:35924"/>
        <dbReference type="ChEBI" id="CHEBI:50058"/>
        <dbReference type="EC" id="1.11.1.24"/>
    </reaction>
</comment>
<comment type="function">
    <text evidence="6">Thiol-specific peroxidase that catalyzes the reduction of hydrogen peroxide and organic hydroperoxides to water and alcohols, respectively. Plays a role in cell protection against oxidative stress by detoxifying peroxides.</text>
</comment>
<evidence type="ECO:0000256" key="6">
    <source>
        <dbReference type="HAMAP-Rule" id="MF_00269"/>
    </source>
</evidence>
<dbReference type="Proteomes" id="UP000094197">
    <property type="component" value="Chromosome 1"/>
</dbReference>
<organism evidence="8 9">
    <name type="scientific">Leptospira tipperaryensis</name>
    <dbReference type="NCBI Taxonomy" id="2564040"/>
    <lineage>
        <taxon>Bacteria</taxon>
        <taxon>Pseudomonadati</taxon>
        <taxon>Spirochaetota</taxon>
        <taxon>Spirochaetia</taxon>
        <taxon>Leptospirales</taxon>
        <taxon>Leptospiraceae</taxon>
        <taxon>Leptospira</taxon>
    </lineage>
</organism>
<name>A0A1D7V2Q8_9LEPT</name>
<evidence type="ECO:0000259" key="7">
    <source>
        <dbReference type="PROSITE" id="PS51352"/>
    </source>
</evidence>
<dbReference type="InterPro" id="IPR036249">
    <property type="entry name" value="Thioredoxin-like_sf"/>
</dbReference>
<dbReference type="OrthoDB" id="9781543at2"/>
<proteinExistence type="inferred from homology"/>
<dbReference type="EC" id="1.11.1.24" evidence="6"/>
<reference evidence="8 9" key="1">
    <citation type="submission" date="2016-04" db="EMBL/GenBank/DDBJ databases">
        <title>Complete genome seqeunce of Leptospira alstonii serovar Room22.</title>
        <authorList>
            <person name="Nally J.E."/>
            <person name="Bayles D.O."/>
            <person name="Hurley D."/>
            <person name="Fanning S."/>
            <person name="McMahon B.J."/>
            <person name="Arent Z."/>
        </authorList>
    </citation>
    <scope>NUCLEOTIDE SEQUENCE [LARGE SCALE GENOMIC DNA]</scope>
    <source>
        <strain evidence="8 9">GWTS #1</strain>
    </source>
</reference>
<keyword evidence="1 6" id="KW-0575">Peroxidase</keyword>
<keyword evidence="3 6" id="KW-0560">Oxidoreductase</keyword>
<dbReference type="PANTHER" id="PTHR43110:SF1">
    <property type="entry name" value="THIOL PEROXIDASE"/>
    <property type="match status" value="1"/>
</dbReference>
<evidence type="ECO:0000256" key="5">
    <source>
        <dbReference type="ARBA" id="ARBA00023284"/>
    </source>
</evidence>
<keyword evidence="5 6" id="KW-0676">Redox-active center</keyword>
<evidence type="ECO:0000256" key="2">
    <source>
        <dbReference type="ARBA" id="ARBA00022862"/>
    </source>
</evidence>
<dbReference type="AlphaFoldDB" id="A0A1D7V2Q8"/>
<evidence type="ECO:0000256" key="4">
    <source>
        <dbReference type="ARBA" id="ARBA00023157"/>
    </source>
</evidence>
<comment type="subunit">
    <text evidence="6">Homodimer.</text>
</comment>